<dbReference type="Proteomes" id="UP000294419">
    <property type="component" value="Chromosome"/>
</dbReference>
<feature type="region of interest" description="Disordered" evidence="1">
    <location>
        <begin position="44"/>
        <end position="76"/>
    </location>
</feature>
<dbReference type="OrthoDB" id="1273063at2"/>
<dbReference type="EMBL" id="CP037954">
    <property type="protein sequence ID" value="QBO59521.1"/>
    <property type="molecule type" value="Genomic_DNA"/>
</dbReference>
<protein>
    <submittedName>
        <fullName evidence="2">Uncharacterized protein</fullName>
    </submittedName>
</protein>
<name>A0A4P6ZIB5_9FLAO</name>
<proteinExistence type="predicted"/>
<evidence type="ECO:0000256" key="1">
    <source>
        <dbReference type="SAM" id="MobiDB-lite"/>
    </source>
</evidence>
<organism evidence="2 3">
    <name type="scientific">Chryseobacterium salivictor</name>
    <dbReference type="NCBI Taxonomy" id="2547600"/>
    <lineage>
        <taxon>Bacteria</taxon>
        <taxon>Pseudomonadati</taxon>
        <taxon>Bacteroidota</taxon>
        <taxon>Flavobacteriia</taxon>
        <taxon>Flavobacteriales</taxon>
        <taxon>Weeksellaceae</taxon>
        <taxon>Chryseobacterium group</taxon>
        <taxon>Chryseobacterium</taxon>
    </lineage>
</organism>
<keyword evidence="3" id="KW-1185">Reference proteome</keyword>
<reference evidence="2 3" key="1">
    <citation type="submission" date="2019-03" db="EMBL/GenBank/DDBJ databases">
        <authorList>
            <person name="Kim H."/>
            <person name="Yu S.-M."/>
        </authorList>
    </citation>
    <scope>NUCLEOTIDE SEQUENCE [LARGE SCALE GENOMIC DNA]</scope>
    <source>
        <strain evidence="2 3">NBC122</strain>
    </source>
</reference>
<accession>A0A4P6ZIB5</accession>
<dbReference type="KEGG" id="csal:NBC122_02720"/>
<sequence length="76" mass="8430">MKLKIICTLAVLTGLCITSCRTCDEMEETSLSVDNKNTLTRITKENANKKDSTTVSSDENDTKDPPVTGQHWKTKP</sequence>
<dbReference type="RefSeq" id="WP_133440854.1">
    <property type="nucleotide sequence ID" value="NZ_CP037954.1"/>
</dbReference>
<gene>
    <name evidence="2" type="ORF">NBC122_02720</name>
</gene>
<evidence type="ECO:0000313" key="2">
    <source>
        <dbReference type="EMBL" id="QBO59521.1"/>
    </source>
</evidence>
<dbReference type="AlphaFoldDB" id="A0A4P6ZIB5"/>
<evidence type="ECO:0000313" key="3">
    <source>
        <dbReference type="Proteomes" id="UP000294419"/>
    </source>
</evidence>